<dbReference type="GO" id="GO:0009699">
    <property type="term" value="P:phenylpropanoid biosynthetic process"/>
    <property type="evidence" value="ECO:0007669"/>
    <property type="project" value="UniProtKB-ARBA"/>
</dbReference>
<sequence>MASSSCPCPYTCENEINLRFYLIQVDSGAGKNQFGIYSPKTGHFGQTAVNDWILVESPAPDAKLVGRAQGVHIMSDVASVGWFASFNIVFQGDRFNGSTLQVMGVLSLEAEWAIVGGTGELAMARGTIKKREALPQPTPPPGSDIWQLDIHASYPKNSAECMELFEFYIVCPPFHSA</sequence>
<evidence type="ECO:0000256" key="3">
    <source>
        <dbReference type="ARBA" id="ARBA00022525"/>
    </source>
</evidence>
<comment type="caution">
    <text evidence="5">The sequence shown here is derived from an EMBL/GenBank/DDBJ whole genome shotgun (WGS) entry which is preliminary data.</text>
</comment>
<dbReference type="InterPro" id="IPR004265">
    <property type="entry name" value="Dirigent"/>
</dbReference>
<comment type="function">
    <text evidence="4">Dirigent proteins impart stereoselectivity on the phenoxy radical-coupling reaction, yielding optically active lignans from two molecules of coniferyl alcohol in the biosynthesis of lignans, flavonolignans, and alkaloids and thus plays a central role in plant secondary metabolism.</text>
</comment>
<evidence type="ECO:0000256" key="2">
    <source>
        <dbReference type="ARBA" id="ARBA00011738"/>
    </source>
</evidence>
<dbReference type="GO" id="GO:0048046">
    <property type="term" value="C:apoplast"/>
    <property type="evidence" value="ECO:0007669"/>
    <property type="project" value="UniProtKB-SubCell"/>
</dbReference>
<evidence type="ECO:0000313" key="5">
    <source>
        <dbReference type="EMBL" id="GJN33468.1"/>
    </source>
</evidence>
<accession>A0AAV5FF00</accession>
<dbReference type="Gene3D" id="2.40.480.10">
    <property type="entry name" value="Allene oxide cyclase-like"/>
    <property type="match status" value="1"/>
</dbReference>
<dbReference type="InterPro" id="IPR044859">
    <property type="entry name" value="Allene_oxi_cyc_Dirigent"/>
</dbReference>
<comment type="subcellular location">
    <subcellularLocation>
        <location evidence="4">Secreted</location>
        <location evidence="4">Extracellular space</location>
        <location evidence="4">Apoplast</location>
    </subcellularLocation>
</comment>
<dbReference type="Proteomes" id="UP001054889">
    <property type="component" value="Unassembled WGS sequence"/>
</dbReference>
<evidence type="ECO:0000256" key="4">
    <source>
        <dbReference type="RuleBase" id="RU363099"/>
    </source>
</evidence>
<dbReference type="Pfam" id="PF03018">
    <property type="entry name" value="Dirigent"/>
    <property type="match status" value="1"/>
</dbReference>
<organism evidence="5 6">
    <name type="scientific">Eleusine coracana subsp. coracana</name>
    <dbReference type="NCBI Taxonomy" id="191504"/>
    <lineage>
        <taxon>Eukaryota</taxon>
        <taxon>Viridiplantae</taxon>
        <taxon>Streptophyta</taxon>
        <taxon>Embryophyta</taxon>
        <taxon>Tracheophyta</taxon>
        <taxon>Spermatophyta</taxon>
        <taxon>Magnoliopsida</taxon>
        <taxon>Liliopsida</taxon>
        <taxon>Poales</taxon>
        <taxon>Poaceae</taxon>
        <taxon>PACMAD clade</taxon>
        <taxon>Chloridoideae</taxon>
        <taxon>Cynodonteae</taxon>
        <taxon>Eleusininae</taxon>
        <taxon>Eleusine</taxon>
    </lineage>
</organism>
<evidence type="ECO:0000313" key="6">
    <source>
        <dbReference type="Proteomes" id="UP001054889"/>
    </source>
</evidence>
<keyword evidence="4" id="KW-0052">Apoplast</keyword>
<comment type="similarity">
    <text evidence="1 4">Belongs to the plant dirigent protein family.</text>
</comment>
<gene>
    <name evidence="5" type="primary">gb22072</name>
    <name evidence="5" type="ORF">PR202_gb22072</name>
</gene>
<protein>
    <recommendedName>
        <fullName evidence="4">Dirigent protein</fullName>
    </recommendedName>
</protein>
<proteinExistence type="inferred from homology"/>
<dbReference type="AlphaFoldDB" id="A0AAV5FF00"/>
<comment type="subunit">
    <text evidence="2 4">Homodimer.</text>
</comment>
<name>A0AAV5FF00_ELECO</name>
<keyword evidence="6" id="KW-1185">Reference proteome</keyword>
<reference evidence="5" key="1">
    <citation type="journal article" date="2018" name="DNA Res.">
        <title>Multiple hybrid de novo genome assembly of finger millet, an orphan allotetraploid crop.</title>
        <authorList>
            <person name="Hatakeyama M."/>
            <person name="Aluri S."/>
            <person name="Balachadran M.T."/>
            <person name="Sivarajan S.R."/>
            <person name="Patrignani A."/>
            <person name="Gruter S."/>
            <person name="Poveda L."/>
            <person name="Shimizu-Inatsugi R."/>
            <person name="Baeten J."/>
            <person name="Francoijs K.J."/>
            <person name="Nataraja K.N."/>
            <person name="Reddy Y.A.N."/>
            <person name="Phadnis S."/>
            <person name="Ravikumar R.L."/>
            <person name="Schlapbach R."/>
            <person name="Sreeman S.M."/>
            <person name="Shimizu K.K."/>
        </authorList>
    </citation>
    <scope>NUCLEOTIDE SEQUENCE</scope>
</reference>
<dbReference type="EMBL" id="BQKI01000084">
    <property type="protein sequence ID" value="GJN33468.1"/>
    <property type="molecule type" value="Genomic_DNA"/>
</dbReference>
<reference evidence="5" key="2">
    <citation type="submission" date="2021-12" db="EMBL/GenBank/DDBJ databases">
        <title>Resequencing data analysis of finger millet.</title>
        <authorList>
            <person name="Hatakeyama M."/>
            <person name="Aluri S."/>
            <person name="Balachadran M.T."/>
            <person name="Sivarajan S.R."/>
            <person name="Poveda L."/>
            <person name="Shimizu-Inatsugi R."/>
            <person name="Schlapbach R."/>
            <person name="Sreeman S.M."/>
            <person name="Shimizu K.K."/>
        </authorList>
    </citation>
    <scope>NUCLEOTIDE SEQUENCE</scope>
</reference>
<dbReference type="PANTHER" id="PTHR21495">
    <property type="entry name" value="NUCLEOPORIN-RELATED"/>
    <property type="match status" value="1"/>
</dbReference>
<evidence type="ECO:0000256" key="1">
    <source>
        <dbReference type="ARBA" id="ARBA00010746"/>
    </source>
</evidence>
<keyword evidence="3 4" id="KW-0964">Secreted</keyword>